<feature type="domain" description="Reverse transcriptase zinc-binding" evidence="1">
    <location>
        <begin position="181"/>
        <end position="270"/>
    </location>
</feature>
<keyword evidence="3" id="KW-1185">Reference proteome</keyword>
<comment type="caution">
    <text evidence="2">The sequence shown here is derived from an EMBL/GenBank/DDBJ whole genome shotgun (WGS) entry which is preliminary data.</text>
</comment>
<keyword evidence="2" id="KW-0808">Transferase</keyword>
<accession>A0A2U1NXH2</accession>
<keyword evidence="2" id="KW-0548">Nucleotidyltransferase</keyword>
<dbReference type="GO" id="GO:0003964">
    <property type="term" value="F:RNA-directed DNA polymerase activity"/>
    <property type="evidence" value="ECO:0007669"/>
    <property type="project" value="UniProtKB-KW"/>
</dbReference>
<sequence length="338" mass="38950">MSAPVRQAHQGYNTPMQQQGTVYAEVSSGASTPLAHGCGCLWNTEFLVGLSIFRFLLASLRSIKTYRGSMAWGWRKMLQIHPTIRKFYLYKIGNGTNISAWFDNWSTNSPLMDSITARDINRAGFNMSSRLVDFIINNAWNWPINWATRYPNIYNATVLTLNNNTLDILVWRDRLGIERPFSVGVAWEDLRPRGDSIEWTNVVWFAHYIPRHAFHLWLVIQRKLKTQDRLRQWDVSPSTNLNLSRCPLCDTVPDSHEHLFFECIFSSPVWMFVKAKAGMQNISSSLDQIVTWITLLARKRSAPSVIAKLIFAASFIFYMAREERESVSAKEDNPKADY</sequence>
<reference evidence="2 3" key="1">
    <citation type="journal article" date="2018" name="Mol. Plant">
        <title>The genome of Artemisia annua provides insight into the evolution of Asteraceae family and artemisinin biosynthesis.</title>
        <authorList>
            <person name="Shen Q."/>
            <person name="Zhang L."/>
            <person name="Liao Z."/>
            <person name="Wang S."/>
            <person name="Yan T."/>
            <person name="Shi P."/>
            <person name="Liu M."/>
            <person name="Fu X."/>
            <person name="Pan Q."/>
            <person name="Wang Y."/>
            <person name="Lv Z."/>
            <person name="Lu X."/>
            <person name="Zhang F."/>
            <person name="Jiang W."/>
            <person name="Ma Y."/>
            <person name="Chen M."/>
            <person name="Hao X."/>
            <person name="Li L."/>
            <person name="Tang Y."/>
            <person name="Lv G."/>
            <person name="Zhou Y."/>
            <person name="Sun X."/>
            <person name="Brodelius P.E."/>
            <person name="Rose J.K.C."/>
            <person name="Tang K."/>
        </authorList>
    </citation>
    <scope>NUCLEOTIDE SEQUENCE [LARGE SCALE GENOMIC DNA]</scope>
    <source>
        <strain evidence="3">cv. Huhao1</strain>
        <tissue evidence="2">Leaf</tissue>
    </source>
</reference>
<evidence type="ECO:0000313" key="3">
    <source>
        <dbReference type="Proteomes" id="UP000245207"/>
    </source>
</evidence>
<organism evidence="2 3">
    <name type="scientific">Artemisia annua</name>
    <name type="common">Sweet wormwood</name>
    <dbReference type="NCBI Taxonomy" id="35608"/>
    <lineage>
        <taxon>Eukaryota</taxon>
        <taxon>Viridiplantae</taxon>
        <taxon>Streptophyta</taxon>
        <taxon>Embryophyta</taxon>
        <taxon>Tracheophyta</taxon>
        <taxon>Spermatophyta</taxon>
        <taxon>Magnoliopsida</taxon>
        <taxon>eudicotyledons</taxon>
        <taxon>Gunneridae</taxon>
        <taxon>Pentapetalae</taxon>
        <taxon>asterids</taxon>
        <taxon>campanulids</taxon>
        <taxon>Asterales</taxon>
        <taxon>Asteraceae</taxon>
        <taxon>Asteroideae</taxon>
        <taxon>Anthemideae</taxon>
        <taxon>Artemisiinae</taxon>
        <taxon>Artemisia</taxon>
    </lineage>
</organism>
<keyword evidence="2" id="KW-0695">RNA-directed DNA polymerase</keyword>
<name>A0A2U1NXH2_ARTAN</name>
<gene>
    <name evidence="2" type="ORF">CTI12_AA213640</name>
</gene>
<dbReference type="STRING" id="35608.A0A2U1NXH2"/>
<evidence type="ECO:0000313" key="2">
    <source>
        <dbReference type="EMBL" id="PWA78157.1"/>
    </source>
</evidence>
<dbReference type="PANTHER" id="PTHR33116">
    <property type="entry name" value="REVERSE TRANSCRIPTASE ZINC-BINDING DOMAIN-CONTAINING PROTEIN-RELATED-RELATED"/>
    <property type="match status" value="1"/>
</dbReference>
<dbReference type="EMBL" id="PKPP01002027">
    <property type="protein sequence ID" value="PWA78157.1"/>
    <property type="molecule type" value="Genomic_DNA"/>
</dbReference>
<proteinExistence type="predicted"/>
<evidence type="ECO:0000259" key="1">
    <source>
        <dbReference type="Pfam" id="PF13966"/>
    </source>
</evidence>
<dbReference type="Pfam" id="PF13966">
    <property type="entry name" value="zf-RVT"/>
    <property type="match status" value="1"/>
</dbReference>
<dbReference type="OrthoDB" id="1740028at2759"/>
<dbReference type="AlphaFoldDB" id="A0A2U1NXH2"/>
<dbReference type="InterPro" id="IPR026960">
    <property type="entry name" value="RVT-Znf"/>
</dbReference>
<dbReference type="PANTHER" id="PTHR33116:SF76">
    <property type="entry name" value="DUF4283 DOMAIN-CONTAINING PROTEIN"/>
    <property type="match status" value="1"/>
</dbReference>
<protein>
    <submittedName>
        <fullName evidence="2">Reverse transcriptase domain, Reverse transcriptase zinc-binding domain protein</fullName>
    </submittedName>
</protein>
<dbReference type="Proteomes" id="UP000245207">
    <property type="component" value="Unassembled WGS sequence"/>
</dbReference>